<dbReference type="EMBL" id="JARBHB010000010">
    <property type="protein sequence ID" value="KAJ8874742.1"/>
    <property type="molecule type" value="Genomic_DNA"/>
</dbReference>
<protein>
    <submittedName>
        <fullName evidence="1">Uncharacterized protein</fullName>
    </submittedName>
</protein>
<gene>
    <name evidence="1" type="ORF">PR048_025608</name>
</gene>
<reference evidence="1 2" key="1">
    <citation type="submission" date="2023-02" db="EMBL/GenBank/DDBJ databases">
        <title>LHISI_Scaffold_Assembly.</title>
        <authorList>
            <person name="Stuart O.P."/>
            <person name="Cleave R."/>
            <person name="Magrath M.J.L."/>
            <person name="Mikheyev A.S."/>
        </authorList>
    </citation>
    <scope>NUCLEOTIDE SEQUENCE [LARGE SCALE GENOMIC DNA]</scope>
    <source>
        <strain evidence="1">Daus_M_001</strain>
        <tissue evidence="1">Leg muscle</tissue>
    </source>
</reference>
<evidence type="ECO:0000313" key="1">
    <source>
        <dbReference type="EMBL" id="KAJ8874742.1"/>
    </source>
</evidence>
<keyword evidence="2" id="KW-1185">Reference proteome</keyword>
<organism evidence="1 2">
    <name type="scientific">Dryococelus australis</name>
    <dbReference type="NCBI Taxonomy" id="614101"/>
    <lineage>
        <taxon>Eukaryota</taxon>
        <taxon>Metazoa</taxon>
        <taxon>Ecdysozoa</taxon>
        <taxon>Arthropoda</taxon>
        <taxon>Hexapoda</taxon>
        <taxon>Insecta</taxon>
        <taxon>Pterygota</taxon>
        <taxon>Neoptera</taxon>
        <taxon>Polyneoptera</taxon>
        <taxon>Phasmatodea</taxon>
        <taxon>Verophasmatodea</taxon>
        <taxon>Anareolatae</taxon>
        <taxon>Phasmatidae</taxon>
        <taxon>Eurycanthinae</taxon>
        <taxon>Dryococelus</taxon>
    </lineage>
</organism>
<sequence>MALNSVVHESTHQSSSVMLFSTEIPIPSSIYGRCRMRVFIVLVIKSWKGGLVAYAHGQLWWRRDAVRAGGLSCTFTRDLPNIDTWNEALRAMLYSWFVTSVPLNPTITSETTYLVVKQISGCLGYRQLYHLMKGCTFSNTVFCGYQPSNLLNSQATLSVAV</sequence>
<name>A0ABQ9GRS4_9NEOP</name>
<evidence type="ECO:0000313" key="2">
    <source>
        <dbReference type="Proteomes" id="UP001159363"/>
    </source>
</evidence>
<accession>A0ABQ9GRS4</accession>
<proteinExistence type="predicted"/>
<dbReference type="Proteomes" id="UP001159363">
    <property type="component" value="Chromosome 9"/>
</dbReference>
<comment type="caution">
    <text evidence="1">The sequence shown here is derived from an EMBL/GenBank/DDBJ whole genome shotgun (WGS) entry which is preliminary data.</text>
</comment>